<accession>A0ABN9RI08</accession>
<feature type="region of interest" description="Disordered" evidence="1">
    <location>
        <begin position="214"/>
        <end position="237"/>
    </location>
</feature>
<proteinExistence type="predicted"/>
<evidence type="ECO:0000256" key="1">
    <source>
        <dbReference type="SAM" id="MobiDB-lite"/>
    </source>
</evidence>
<dbReference type="EMBL" id="CAUYUJ010006670">
    <property type="protein sequence ID" value="CAK0818244.1"/>
    <property type="molecule type" value="Genomic_DNA"/>
</dbReference>
<evidence type="ECO:0000313" key="2">
    <source>
        <dbReference type="EMBL" id="CAK0818244.1"/>
    </source>
</evidence>
<gene>
    <name evidence="2" type="ORF">PCOR1329_LOCUS20589</name>
</gene>
<comment type="caution">
    <text evidence="2">The sequence shown here is derived from an EMBL/GenBank/DDBJ whole genome shotgun (WGS) entry which is preliminary data.</text>
</comment>
<feature type="region of interest" description="Disordered" evidence="1">
    <location>
        <begin position="99"/>
        <end position="122"/>
    </location>
</feature>
<feature type="compositionally biased region" description="Low complexity" evidence="1">
    <location>
        <begin position="103"/>
        <end position="113"/>
    </location>
</feature>
<dbReference type="PANTHER" id="PTHR14614">
    <property type="entry name" value="HEPATOCELLULAR CARCINOMA-ASSOCIATED ANTIGEN"/>
    <property type="match status" value="1"/>
</dbReference>
<evidence type="ECO:0008006" key="4">
    <source>
        <dbReference type="Google" id="ProtNLM"/>
    </source>
</evidence>
<dbReference type="Proteomes" id="UP001189429">
    <property type="component" value="Unassembled WGS sequence"/>
</dbReference>
<evidence type="ECO:0000313" key="3">
    <source>
        <dbReference type="Proteomes" id="UP001189429"/>
    </source>
</evidence>
<dbReference type="PANTHER" id="PTHR14614:SF163">
    <property type="entry name" value="METHYLTRANSFERASE SMALL DOMAIN-CONTAINING PROTEIN"/>
    <property type="match status" value="1"/>
</dbReference>
<reference evidence="2" key="1">
    <citation type="submission" date="2023-10" db="EMBL/GenBank/DDBJ databases">
        <authorList>
            <person name="Chen Y."/>
            <person name="Shah S."/>
            <person name="Dougan E. K."/>
            <person name="Thang M."/>
            <person name="Chan C."/>
        </authorList>
    </citation>
    <scope>NUCLEOTIDE SEQUENCE [LARGE SCALE GENOMIC DNA]</scope>
</reference>
<dbReference type="Gene3D" id="3.40.50.150">
    <property type="entry name" value="Vaccinia Virus protein VP39"/>
    <property type="match status" value="1"/>
</dbReference>
<feature type="compositionally biased region" description="Basic and acidic residues" evidence="1">
    <location>
        <begin position="224"/>
        <end position="235"/>
    </location>
</feature>
<dbReference type="InterPro" id="IPR019410">
    <property type="entry name" value="Methyltransf_16"/>
</dbReference>
<keyword evidence="3" id="KW-1185">Reference proteome</keyword>
<dbReference type="SUPFAM" id="SSF53335">
    <property type="entry name" value="S-adenosyl-L-methionine-dependent methyltransferases"/>
    <property type="match status" value="1"/>
</dbReference>
<protein>
    <recommendedName>
        <fullName evidence="4">Calmodulin-lysine N-methyltransferase</fullName>
    </recommendedName>
</protein>
<name>A0ABN9RI08_9DINO</name>
<dbReference type="InterPro" id="IPR029063">
    <property type="entry name" value="SAM-dependent_MTases_sf"/>
</dbReference>
<organism evidence="2 3">
    <name type="scientific">Prorocentrum cordatum</name>
    <dbReference type="NCBI Taxonomy" id="2364126"/>
    <lineage>
        <taxon>Eukaryota</taxon>
        <taxon>Sar</taxon>
        <taxon>Alveolata</taxon>
        <taxon>Dinophyceae</taxon>
        <taxon>Prorocentrales</taxon>
        <taxon>Prorocentraceae</taxon>
        <taxon>Prorocentrum</taxon>
    </lineage>
</organism>
<dbReference type="Pfam" id="PF10294">
    <property type="entry name" value="Methyltransf_16"/>
    <property type="match status" value="1"/>
</dbReference>
<sequence>MAPEIAQYNFASGSPAVWIEEDWEWAKRQANLPSEHARLSDSFDGPAFGLQPWASSQVLCRLLALGLHGPQPSDTVVEVGAGCGLPGLLAVAQRRQRRSCEESGSSTSSNGSGLPPPPPPVLLTDYQPQVLDALRRNVALNGFDAMDVEVAALDFRAPGDCQALLARGPVDWVIAADVVYDDRLWHDLLSTFAFLCRLGREDEGSSAGIAETAALQNGAASPDLQRDTDPREAPPQRRPCRVLLACEARAQDAGVRLVSLAREAGFRVEGPLDLPSEAFRWGVVRERRTGSIEGRPADVELERVRPEGHGVLVLTLAEVK</sequence>